<dbReference type="AlphaFoldDB" id="A0A2K8ZBA1"/>
<dbReference type="RefSeq" id="WP_100993734.1">
    <property type="nucleotide sequence ID" value="NZ_CP025096.1"/>
</dbReference>
<dbReference type="SUPFAM" id="SSF51735">
    <property type="entry name" value="NAD(P)-binding Rossmann-fold domains"/>
    <property type="match status" value="1"/>
</dbReference>
<keyword evidence="1 4" id="KW-0479">Metal-binding</keyword>
<keyword evidence="2 4" id="KW-0862">Zinc</keyword>
<accession>A0A2K8ZBA1</accession>
<dbReference type="InterPro" id="IPR011032">
    <property type="entry name" value="GroES-like_sf"/>
</dbReference>
<dbReference type="GO" id="GO:0008270">
    <property type="term" value="F:zinc ion binding"/>
    <property type="evidence" value="ECO:0007669"/>
    <property type="project" value="InterPro"/>
</dbReference>
<dbReference type="Gene3D" id="3.90.180.10">
    <property type="entry name" value="Medium-chain alcohol dehydrogenases, catalytic domain"/>
    <property type="match status" value="1"/>
</dbReference>
<dbReference type="InterPro" id="IPR050129">
    <property type="entry name" value="Zn_alcohol_dh"/>
</dbReference>
<dbReference type="PANTHER" id="PTHR43401:SF2">
    <property type="entry name" value="L-THREONINE 3-DEHYDROGENASE"/>
    <property type="match status" value="1"/>
</dbReference>
<comment type="cofactor">
    <cofactor evidence="4">
        <name>Zn(2+)</name>
        <dbReference type="ChEBI" id="CHEBI:29105"/>
    </cofactor>
</comment>
<dbReference type="InterPro" id="IPR013154">
    <property type="entry name" value="ADH-like_N"/>
</dbReference>
<dbReference type="KEGG" id="spir:CWM47_04715"/>
<evidence type="ECO:0000313" key="7">
    <source>
        <dbReference type="Proteomes" id="UP000232883"/>
    </source>
</evidence>
<name>A0A2K8ZBA1_9BACT</name>
<dbReference type="PANTHER" id="PTHR43401">
    <property type="entry name" value="L-THREONINE 3-DEHYDROGENASE"/>
    <property type="match status" value="1"/>
</dbReference>
<dbReference type="InterPro" id="IPR013149">
    <property type="entry name" value="ADH-like_C"/>
</dbReference>
<evidence type="ECO:0000313" key="6">
    <source>
        <dbReference type="EMBL" id="AUD07166.1"/>
    </source>
</evidence>
<evidence type="ECO:0000256" key="4">
    <source>
        <dbReference type="RuleBase" id="RU361277"/>
    </source>
</evidence>
<comment type="similarity">
    <text evidence="4">Belongs to the zinc-containing alcohol dehydrogenase family.</text>
</comment>
<evidence type="ECO:0000256" key="1">
    <source>
        <dbReference type="ARBA" id="ARBA00022723"/>
    </source>
</evidence>
<reference evidence="6 7" key="1">
    <citation type="submission" date="2017-11" db="EMBL/GenBank/DDBJ databases">
        <title>Taxonomic description and genome sequences of Spirosoma HA7 sp. nov., isolated from pollen microhabitat of Corylus avellana.</title>
        <authorList>
            <person name="Ambika Manirajan B."/>
            <person name="Suarez C."/>
            <person name="Ratering S."/>
            <person name="Geissler-Plaum R."/>
            <person name="Cardinale M."/>
            <person name="Sylvia S."/>
        </authorList>
    </citation>
    <scope>NUCLEOTIDE SEQUENCE [LARGE SCALE GENOMIC DNA]</scope>
    <source>
        <strain evidence="6 7">HA7</strain>
    </source>
</reference>
<evidence type="ECO:0000259" key="5">
    <source>
        <dbReference type="SMART" id="SM00829"/>
    </source>
</evidence>
<dbReference type="EMBL" id="CP025096">
    <property type="protein sequence ID" value="AUD07166.1"/>
    <property type="molecule type" value="Genomic_DNA"/>
</dbReference>
<dbReference type="Pfam" id="PF00107">
    <property type="entry name" value="ADH_zinc_N"/>
    <property type="match status" value="1"/>
</dbReference>
<evidence type="ECO:0000256" key="3">
    <source>
        <dbReference type="ARBA" id="ARBA00023002"/>
    </source>
</evidence>
<keyword evidence="3" id="KW-0560">Oxidoreductase</keyword>
<dbReference type="InterPro" id="IPR002328">
    <property type="entry name" value="ADH_Zn_CS"/>
</dbReference>
<dbReference type="GO" id="GO:0016616">
    <property type="term" value="F:oxidoreductase activity, acting on the CH-OH group of donors, NAD or NADP as acceptor"/>
    <property type="evidence" value="ECO:0007669"/>
    <property type="project" value="UniProtKB-ARBA"/>
</dbReference>
<dbReference type="PROSITE" id="PS00059">
    <property type="entry name" value="ADH_ZINC"/>
    <property type="match status" value="1"/>
</dbReference>
<feature type="domain" description="Enoyl reductase (ER)" evidence="5">
    <location>
        <begin position="7"/>
        <end position="307"/>
    </location>
</feature>
<dbReference type="OrthoDB" id="9787435at2"/>
<dbReference type="SMART" id="SM00829">
    <property type="entry name" value="PKS_ER"/>
    <property type="match status" value="1"/>
</dbReference>
<dbReference type="InterPro" id="IPR036291">
    <property type="entry name" value="NAD(P)-bd_dom_sf"/>
</dbReference>
<keyword evidence="7" id="KW-1185">Reference proteome</keyword>
<dbReference type="InterPro" id="IPR020843">
    <property type="entry name" value="ER"/>
</dbReference>
<evidence type="ECO:0000256" key="2">
    <source>
        <dbReference type="ARBA" id="ARBA00022833"/>
    </source>
</evidence>
<proteinExistence type="inferred from homology"/>
<dbReference type="SUPFAM" id="SSF50129">
    <property type="entry name" value="GroES-like"/>
    <property type="match status" value="1"/>
</dbReference>
<dbReference type="Pfam" id="PF08240">
    <property type="entry name" value="ADH_N"/>
    <property type="match status" value="1"/>
</dbReference>
<dbReference type="Proteomes" id="UP000232883">
    <property type="component" value="Chromosome"/>
</dbReference>
<protein>
    <submittedName>
        <fullName evidence="6">Galactitol-1-phosphate 5-dehydrogenase</fullName>
    </submittedName>
</protein>
<organism evidence="6 7">
    <name type="scientific">Spirosoma pollinicola</name>
    <dbReference type="NCBI Taxonomy" id="2057025"/>
    <lineage>
        <taxon>Bacteria</taxon>
        <taxon>Pseudomonadati</taxon>
        <taxon>Bacteroidota</taxon>
        <taxon>Cytophagia</taxon>
        <taxon>Cytophagales</taxon>
        <taxon>Cytophagaceae</taxon>
        <taxon>Spirosoma</taxon>
    </lineage>
</organism>
<dbReference type="CDD" id="cd08236">
    <property type="entry name" value="sugar_DH"/>
    <property type="match status" value="1"/>
</dbReference>
<dbReference type="Gene3D" id="3.40.50.720">
    <property type="entry name" value="NAD(P)-binding Rossmann-like Domain"/>
    <property type="match status" value="1"/>
</dbReference>
<sequence>MKALVLTQYNQFDLQDVPTPTIRPNEVLVRVQAVGICGSDVHGMDGSSGRRIPPIVMGHEASGIIAEVGSDVKNWATGDRVTFDSTVYVLDDWYSRRGQYNLSDGREVVGVSTPDFKRHGAFAEFVAIPQHILYAIPDNVSFTQAALVEPVAVALHAVSLTPIQVNDSAVVVGSGMIGLFVIQALKLSGCGTIIAIDLDDDRLALAQELGATHTINAESGEIAKQVQELTGGRGADVSFEVVGAGPAVKTAIDCVRKGATVTLVGNLAPTVEMPLQAIVTRQLRLQGSCAINGEYEAALALISSGRINVEAILSAEAPLNEGADWFKRLYEKEKGLIKVVLKP</sequence>
<gene>
    <name evidence="6" type="ORF">CWM47_04715</name>
</gene>